<evidence type="ECO:0000313" key="3">
    <source>
        <dbReference type="Proteomes" id="UP001366060"/>
    </source>
</evidence>
<keyword evidence="1" id="KW-1133">Transmembrane helix</keyword>
<evidence type="ECO:0000313" key="2">
    <source>
        <dbReference type="EMBL" id="MEL0657806.1"/>
    </source>
</evidence>
<keyword evidence="3" id="KW-1185">Reference proteome</keyword>
<name>A0ABU9H7N4_9GAMM</name>
<evidence type="ECO:0000256" key="1">
    <source>
        <dbReference type="SAM" id="Phobius"/>
    </source>
</evidence>
<gene>
    <name evidence="2" type="ORF">V6255_01540</name>
</gene>
<feature type="transmembrane region" description="Helical" evidence="1">
    <location>
        <begin position="84"/>
        <end position="101"/>
    </location>
</feature>
<keyword evidence="1" id="KW-0472">Membrane</keyword>
<accession>A0ABU9H7N4</accession>
<dbReference type="RefSeq" id="WP_341626563.1">
    <property type="nucleotide sequence ID" value="NZ_JBAKBA010000002.1"/>
</dbReference>
<dbReference type="EMBL" id="JBAKBA010000002">
    <property type="protein sequence ID" value="MEL0657806.1"/>
    <property type="molecule type" value="Genomic_DNA"/>
</dbReference>
<sequence length="245" mass="27925">MNETNNQSNNTNTEHLREMNEIEHLYLAQVLGTLPAPKKRYLKAALNTAVFWVFSLFGFCILWFLSSLILTTFASIDIGISSDYSTVIFPIAVVVAGLFAFNSTRKWLSTSESGYTYVKADLAAQKIQAERYKVKSVKCFKETKHGGLLYFLLLKHPVSKQKSIRVIYDYESQNDKIDPKLLLQIKTVLTICTAPNSKIVVDNVFEGDPVTKVEYFDLTASPEQWPNPDSWEDIEWSSLQQIYSK</sequence>
<keyword evidence="1" id="KW-0812">Transmembrane</keyword>
<protein>
    <submittedName>
        <fullName evidence="2">Uncharacterized protein</fullName>
    </submittedName>
</protein>
<dbReference type="Proteomes" id="UP001366060">
    <property type="component" value="Unassembled WGS sequence"/>
</dbReference>
<reference evidence="2 3" key="1">
    <citation type="submission" date="2024-02" db="EMBL/GenBank/DDBJ databases">
        <title>Bacteria isolated from the canopy kelp, Nereocystis luetkeana.</title>
        <authorList>
            <person name="Pfister C.A."/>
            <person name="Younker I.T."/>
            <person name="Light S.H."/>
        </authorList>
    </citation>
    <scope>NUCLEOTIDE SEQUENCE [LARGE SCALE GENOMIC DNA]</scope>
    <source>
        <strain evidence="2 3">TI.2.07</strain>
    </source>
</reference>
<comment type="caution">
    <text evidence="2">The sequence shown here is derived from an EMBL/GenBank/DDBJ whole genome shotgun (WGS) entry which is preliminary data.</text>
</comment>
<proteinExistence type="predicted"/>
<organism evidence="2 3">
    <name type="scientific">Psychromonas arctica</name>
    <dbReference type="NCBI Taxonomy" id="168275"/>
    <lineage>
        <taxon>Bacteria</taxon>
        <taxon>Pseudomonadati</taxon>
        <taxon>Pseudomonadota</taxon>
        <taxon>Gammaproteobacteria</taxon>
        <taxon>Alteromonadales</taxon>
        <taxon>Psychromonadaceae</taxon>
        <taxon>Psychromonas</taxon>
    </lineage>
</organism>
<feature type="transmembrane region" description="Helical" evidence="1">
    <location>
        <begin position="44"/>
        <end position="64"/>
    </location>
</feature>